<dbReference type="SUPFAM" id="SSF52540">
    <property type="entry name" value="P-loop containing nucleoside triphosphate hydrolases"/>
    <property type="match status" value="1"/>
</dbReference>
<feature type="binding site" evidence="8">
    <location>
        <position position="150"/>
    </location>
    <ligand>
        <name>ATP</name>
        <dbReference type="ChEBI" id="CHEBI:30616"/>
    </ligand>
</feature>
<evidence type="ECO:0000256" key="11">
    <source>
        <dbReference type="RuleBase" id="RU004227"/>
    </source>
</evidence>
<comment type="similarity">
    <text evidence="1 8 11">Belongs to the DnaA family.</text>
</comment>
<evidence type="ECO:0000259" key="12">
    <source>
        <dbReference type="SMART" id="SM00382"/>
    </source>
</evidence>
<dbReference type="Gene3D" id="3.30.300.180">
    <property type="match status" value="1"/>
</dbReference>
<dbReference type="Pfam" id="PF11638">
    <property type="entry name" value="DnaA_N"/>
    <property type="match status" value="1"/>
</dbReference>
<evidence type="ECO:0000256" key="10">
    <source>
        <dbReference type="RuleBase" id="RU000577"/>
    </source>
</evidence>
<dbReference type="InterPro" id="IPR027417">
    <property type="entry name" value="P-loop_NTPase"/>
</dbReference>
<dbReference type="CDD" id="cd06571">
    <property type="entry name" value="Bac_DnaA_C"/>
    <property type="match status" value="1"/>
</dbReference>
<gene>
    <name evidence="8 14" type="primary">dnaA</name>
    <name evidence="14" type="ORF">H8E41_10230</name>
</gene>
<feature type="region of interest" description="Domain IV, binds dsDNA" evidence="8">
    <location>
        <begin position="324"/>
        <end position="444"/>
    </location>
</feature>
<dbReference type="GO" id="GO:0005524">
    <property type="term" value="F:ATP binding"/>
    <property type="evidence" value="ECO:0007669"/>
    <property type="project" value="UniProtKB-UniRule"/>
</dbReference>
<dbReference type="Proteomes" id="UP000614424">
    <property type="component" value="Unassembled WGS sequence"/>
</dbReference>
<evidence type="ECO:0000256" key="1">
    <source>
        <dbReference type="ARBA" id="ARBA00006583"/>
    </source>
</evidence>
<feature type="region of interest" description="Domain I, interacts with DnaA modulators" evidence="8">
    <location>
        <begin position="1"/>
        <end position="74"/>
    </location>
</feature>
<dbReference type="SMART" id="SM00760">
    <property type="entry name" value="Bac_DnaA_C"/>
    <property type="match status" value="1"/>
</dbReference>
<evidence type="ECO:0000256" key="8">
    <source>
        <dbReference type="HAMAP-Rule" id="MF_00377"/>
    </source>
</evidence>
<comment type="function">
    <text evidence="8 10">Plays an essential role in the initiation and regulation of chromosomal replication. ATP-DnaA binds to the origin of replication (oriC) to initiate formation of the DNA replication initiation complex once per cell cycle. Binds the DnaA box (a 9 base pair repeat at the origin) and separates the double-stranded (ds)DNA. Forms a right-handed helical filament on oriC DNA; dsDNA binds to the exterior of the filament while single-stranded (ss)DNA is stabiized in the filament's interior. The ATP-DnaA-oriC complex binds and stabilizes one strand of the AT-rich DNA unwinding element (DUE), permitting loading of DNA polymerase. After initiation quickly degrades to an ADP-DnaA complex that is not apt for DNA replication. Binds acidic phospholipids.</text>
</comment>
<evidence type="ECO:0000256" key="4">
    <source>
        <dbReference type="ARBA" id="ARBA00022741"/>
    </source>
</evidence>
<dbReference type="InterPro" id="IPR013159">
    <property type="entry name" value="DnaA_C"/>
</dbReference>
<feature type="binding site" evidence="8">
    <location>
        <position position="152"/>
    </location>
    <ligand>
        <name>ATP</name>
        <dbReference type="ChEBI" id="CHEBI:30616"/>
    </ligand>
</feature>
<keyword evidence="5 8" id="KW-0067">ATP-binding</keyword>
<dbReference type="AlphaFoldDB" id="A0A8J6NER0"/>
<evidence type="ECO:0000256" key="3">
    <source>
        <dbReference type="ARBA" id="ARBA00022705"/>
    </source>
</evidence>
<dbReference type="InterPro" id="IPR038454">
    <property type="entry name" value="DnaA_N_sf"/>
</dbReference>
<dbReference type="InterPro" id="IPR018312">
    <property type="entry name" value="Chromosome_initiator_DnaA_CS"/>
</dbReference>
<dbReference type="GO" id="GO:0003688">
    <property type="term" value="F:DNA replication origin binding"/>
    <property type="evidence" value="ECO:0007669"/>
    <property type="project" value="UniProtKB-UniRule"/>
</dbReference>
<evidence type="ECO:0000313" key="15">
    <source>
        <dbReference type="Proteomes" id="UP000614424"/>
    </source>
</evidence>
<feature type="binding site" evidence="8">
    <location>
        <position position="153"/>
    </location>
    <ligand>
        <name>ATP</name>
        <dbReference type="ChEBI" id="CHEBI:30616"/>
    </ligand>
</feature>
<dbReference type="GO" id="GO:0006275">
    <property type="term" value="P:regulation of DNA replication"/>
    <property type="evidence" value="ECO:0007669"/>
    <property type="project" value="UniProtKB-UniRule"/>
</dbReference>
<organism evidence="14 15">
    <name type="scientific">Candidatus Desulfobia pelagia</name>
    <dbReference type="NCBI Taxonomy" id="2841692"/>
    <lineage>
        <taxon>Bacteria</taxon>
        <taxon>Pseudomonadati</taxon>
        <taxon>Thermodesulfobacteriota</taxon>
        <taxon>Desulfobulbia</taxon>
        <taxon>Desulfobulbales</taxon>
        <taxon>Desulfobulbaceae</taxon>
        <taxon>Candidatus Desulfobia</taxon>
    </lineage>
</organism>
<keyword evidence="3 8" id="KW-0235">DNA replication</keyword>
<dbReference type="InterPro" id="IPR001957">
    <property type="entry name" value="Chromosome_initiator_DnaA"/>
</dbReference>
<feature type="domain" description="Chromosomal replication initiator DnaA C-terminal" evidence="13">
    <location>
        <begin position="350"/>
        <end position="418"/>
    </location>
</feature>
<dbReference type="SUPFAM" id="SSF48295">
    <property type="entry name" value="TrpR-like"/>
    <property type="match status" value="1"/>
</dbReference>
<dbReference type="PRINTS" id="PR00051">
    <property type="entry name" value="DNAA"/>
</dbReference>
<dbReference type="PANTHER" id="PTHR30050">
    <property type="entry name" value="CHROMOSOMAL REPLICATION INITIATOR PROTEIN DNAA"/>
    <property type="match status" value="1"/>
</dbReference>
<keyword evidence="6 8" id="KW-0446">Lipid-binding</keyword>
<dbReference type="InterPro" id="IPR003593">
    <property type="entry name" value="AAA+_ATPase"/>
</dbReference>
<dbReference type="PANTHER" id="PTHR30050:SF2">
    <property type="entry name" value="CHROMOSOMAL REPLICATION INITIATOR PROTEIN DNAA"/>
    <property type="match status" value="1"/>
</dbReference>
<dbReference type="NCBIfam" id="TIGR00362">
    <property type="entry name" value="DnaA"/>
    <property type="match status" value="1"/>
</dbReference>
<dbReference type="GO" id="GO:0005886">
    <property type="term" value="C:plasma membrane"/>
    <property type="evidence" value="ECO:0007669"/>
    <property type="project" value="TreeGrafter"/>
</dbReference>
<evidence type="ECO:0000256" key="9">
    <source>
        <dbReference type="NCBIfam" id="TIGR00362"/>
    </source>
</evidence>
<dbReference type="GO" id="GO:0005737">
    <property type="term" value="C:cytoplasm"/>
    <property type="evidence" value="ECO:0007669"/>
    <property type="project" value="UniProtKB-SubCell"/>
</dbReference>
<dbReference type="EMBL" id="JACNJZ010000142">
    <property type="protein sequence ID" value="MBC8318272.1"/>
    <property type="molecule type" value="Genomic_DNA"/>
</dbReference>
<reference evidence="14 15" key="1">
    <citation type="submission" date="2020-08" db="EMBL/GenBank/DDBJ databases">
        <title>Bridging the membrane lipid divide: bacteria of the FCB group superphylum have the potential to synthesize archaeal ether lipids.</title>
        <authorList>
            <person name="Villanueva L."/>
            <person name="Von Meijenfeldt F.A.B."/>
            <person name="Westbye A.B."/>
            <person name="Yadav S."/>
            <person name="Hopmans E.C."/>
            <person name="Dutilh B.E."/>
            <person name="Sinninghe Damste J.S."/>
        </authorList>
    </citation>
    <scope>NUCLEOTIDE SEQUENCE [LARGE SCALE GENOMIC DNA]</scope>
    <source>
        <strain evidence="14">NIOZ-UU47</strain>
    </source>
</reference>
<dbReference type="PROSITE" id="PS01008">
    <property type="entry name" value="DNAA"/>
    <property type="match status" value="1"/>
</dbReference>
<name>A0A8J6NER0_9BACT</name>
<evidence type="ECO:0000256" key="6">
    <source>
        <dbReference type="ARBA" id="ARBA00023121"/>
    </source>
</evidence>
<dbReference type="Gene3D" id="1.10.1750.10">
    <property type="match status" value="1"/>
</dbReference>
<keyword evidence="2 8" id="KW-0963">Cytoplasm</keyword>
<evidence type="ECO:0000259" key="13">
    <source>
        <dbReference type="SMART" id="SM00760"/>
    </source>
</evidence>
<feature type="binding site" evidence="8">
    <location>
        <position position="154"/>
    </location>
    <ligand>
        <name>ATP</name>
        <dbReference type="ChEBI" id="CHEBI:30616"/>
    </ligand>
</feature>
<dbReference type="Gene3D" id="3.40.50.300">
    <property type="entry name" value="P-loop containing nucleotide triphosphate hydrolases"/>
    <property type="match status" value="1"/>
</dbReference>
<keyword evidence="7 8" id="KW-0238">DNA-binding</keyword>
<dbReference type="InterPro" id="IPR020591">
    <property type="entry name" value="Chromosome_initiator_DnaA-like"/>
</dbReference>
<evidence type="ECO:0000256" key="5">
    <source>
        <dbReference type="ARBA" id="ARBA00022840"/>
    </source>
</evidence>
<comment type="subunit">
    <text evidence="8">Oligomerizes as a right-handed, spiral filament on DNA at oriC.</text>
</comment>
<comment type="subcellular location">
    <subcellularLocation>
        <location evidence="8">Cytoplasm</location>
    </subcellularLocation>
</comment>
<dbReference type="InterPro" id="IPR024633">
    <property type="entry name" value="DnaA_N_dom"/>
</dbReference>
<dbReference type="Pfam" id="PF08299">
    <property type="entry name" value="Bac_DnaA_C"/>
    <property type="match status" value="1"/>
</dbReference>
<accession>A0A8J6NER0</accession>
<evidence type="ECO:0000313" key="14">
    <source>
        <dbReference type="EMBL" id="MBC8318272.1"/>
    </source>
</evidence>
<proteinExistence type="inferred from homology"/>
<comment type="caution">
    <text evidence="8">Lacks conserved residue(s) required for the propagation of feature annotation.</text>
</comment>
<evidence type="ECO:0000256" key="2">
    <source>
        <dbReference type="ARBA" id="ARBA00022490"/>
    </source>
</evidence>
<evidence type="ECO:0000256" key="7">
    <source>
        <dbReference type="ARBA" id="ARBA00023125"/>
    </source>
</evidence>
<keyword evidence="4 8" id="KW-0547">Nucleotide-binding</keyword>
<comment type="domain">
    <text evidence="8">Domain I is involved in oligomerization and binding regulators, domain II is flexibile and of varying length in different bacteria, domain III forms the AAA+ region, while domain IV binds dsDNA.</text>
</comment>
<sequence length="444" mass="49765">MIWPQIKEILFEKLPESAYSLWITPLSGSTENQTLTIAGPDRFFISWVSDNYSTLIHEALRMIGAGEMNVRFAATGNSQPLPLLPRHQEPLRLPNMPQQIQPTMRTLHPRYTFDEFMVGESNAFAHSVCESIAVNDTSMGSCVYLKAGTGLGKSHLTHAVAHQIINHAPGTRLHFLTAQQLTAEMVHHIKDNSMSRFKEKYQKHCDVLLLDDIQTLNGRTKTQTELAEAMDALMDIGKRIVFTSSLAPKDIPNIDSGFRSRLSSGLITSINPPDLNTRIKIIQRKAFTNNLALSNEIVDYLATNIKGDIRQLESAIVSIKAQSSLLQMTPNFTMVKETLSNISIPDKQIASGMIRDLIAIQFKVSVADLKSKSRKKTISFPRQTAMYLSRKYTEESLADIGNTFNRDHSTVVHAVRTITQKIARNSSVRGQIDYLADKIEKQML</sequence>
<dbReference type="InterPro" id="IPR010921">
    <property type="entry name" value="Trp_repressor/repl_initiator"/>
</dbReference>
<comment type="caution">
    <text evidence="14">The sequence shown here is derived from an EMBL/GenBank/DDBJ whole genome shotgun (WGS) entry which is preliminary data.</text>
</comment>
<dbReference type="HAMAP" id="MF_00377">
    <property type="entry name" value="DnaA_bact"/>
    <property type="match status" value="1"/>
</dbReference>
<dbReference type="Gene3D" id="1.10.8.60">
    <property type="match status" value="1"/>
</dbReference>
<dbReference type="Pfam" id="PF00308">
    <property type="entry name" value="Bac_DnaA"/>
    <property type="match status" value="1"/>
</dbReference>
<dbReference type="GO" id="GO:0008289">
    <property type="term" value="F:lipid binding"/>
    <property type="evidence" value="ECO:0007669"/>
    <property type="project" value="UniProtKB-KW"/>
</dbReference>
<dbReference type="GO" id="GO:0006270">
    <property type="term" value="P:DNA replication initiation"/>
    <property type="evidence" value="ECO:0007669"/>
    <property type="project" value="UniProtKB-UniRule"/>
</dbReference>
<dbReference type="InterPro" id="IPR013317">
    <property type="entry name" value="DnaA_dom"/>
</dbReference>
<feature type="domain" description="AAA+ ATPase" evidence="12">
    <location>
        <begin position="139"/>
        <end position="268"/>
    </location>
</feature>
<protein>
    <recommendedName>
        <fullName evidence="8 9">Chromosomal replication initiator protein DnaA</fullName>
    </recommendedName>
</protein>
<dbReference type="SMART" id="SM00382">
    <property type="entry name" value="AAA"/>
    <property type="match status" value="1"/>
</dbReference>
<dbReference type="CDD" id="cd00009">
    <property type="entry name" value="AAA"/>
    <property type="match status" value="1"/>
</dbReference>